<dbReference type="PROSITE" id="PS51257">
    <property type="entry name" value="PROKAR_LIPOPROTEIN"/>
    <property type="match status" value="1"/>
</dbReference>
<reference evidence="2" key="1">
    <citation type="submission" date="2024-05" db="EMBL/GenBank/DDBJ databases">
        <authorList>
            <person name="Kim S."/>
            <person name="Heo J."/>
            <person name="Choi H."/>
            <person name="Choi Y."/>
            <person name="Kwon S.-W."/>
            <person name="Kim Y."/>
        </authorList>
    </citation>
    <scope>NUCLEOTIDE SEQUENCE</scope>
    <source>
        <strain evidence="2">KACC 23698</strain>
    </source>
</reference>
<dbReference type="AlphaFoldDB" id="A0AAU7JKL7"/>
<dbReference type="EMBL" id="CP157484">
    <property type="protein sequence ID" value="XBO40966.1"/>
    <property type="molecule type" value="Genomic_DNA"/>
</dbReference>
<organism evidence="2">
    <name type="scientific">Alsobacter sp. KACC 23698</name>
    <dbReference type="NCBI Taxonomy" id="3149229"/>
    <lineage>
        <taxon>Bacteria</taxon>
        <taxon>Pseudomonadati</taxon>
        <taxon>Pseudomonadota</taxon>
        <taxon>Alphaproteobacteria</taxon>
        <taxon>Hyphomicrobiales</taxon>
        <taxon>Alsobacteraceae</taxon>
        <taxon>Alsobacter</taxon>
    </lineage>
</organism>
<accession>A0AAU7JKL7</accession>
<keyword evidence="1" id="KW-0732">Signal</keyword>
<feature type="chain" id="PRO_5043493143" evidence="1">
    <location>
        <begin position="23"/>
        <end position="75"/>
    </location>
</feature>
<protein>
    <submittedName>
        <fullName evidence="2">Uncharacterized protein</fullName>
    </submittedName>
</protein>
<evidence type="ECO:0000256" key="1">
    <source>
        <dbReference type="SAM" id="SignalP"/>
    </source>
</evidence>
<gene>
    <name evidence="2" type="ORF">ABEG18_09475</name>
</gene>
<evidence type="ECO:0000313" key="2">
    <source>
        <dbReference type="EMBL" id="XBO40966.1"/>
    </source>
</evidence>
<sequence>MANRHPAGLHACLLLTALLACAATPVNADVTSSKCLSSHTDENDLSVVTCESFVVDDTDWEEYGAQPRLAAAPGE</sequence>
<proteinExistence type="predicted"/>
<name>A0AAU7JKL7_9HYPH</name>
<feature type="signal peptide" evidence="1">
    <location>
        <begin position="1"/>
        <end position="22"/>
    </location>
</feature>
<dbReference type="RefSeq" id="WP_406857823.1">
    <property type="nucleotide sequence ID" value="NZ_CP157484.1"/>
</dbReference>